<protein>
    <submittedName>
        <fullName evidence="2">Uncharacterized protein</fullName>
    </submittedName>
</protein>
<feature type="transmembrane region" description="Helical" evidence="1">
    <location>
        <begin position="235"/>
        <end position="254"/>
    </location>
</feature>
<gene>
    <name evidence="2" type="ORF">FHR21_002970</name>
</gene>
<feature type="transmembrane region" description="Helical" evidence="1">
    <location>
        <begin position="115"/>
        <end position="135"/>
    </location>
</feature>
<feature type="transmembrane region" description="Helical" evidence="1">
    <location>
        <begin position="188"/>
        <end position="206"/>
    </location>
</feature>
<keyword evidence="1" id="KW-0472">Membrane</keyword>
<sequence length="457" mass="50134">MIVALFLIGRLVYGFFRTENESTLADEMLVACLGIFAPYAIVALGKSSKGLRFIIYFIVYVAIILASSYLHPFSTERGKYPLYLGFALDIKFFVLFFGAYALAANSVAKGRSERAIGLILQALIFVACVDSIQVIRDALGSGIDFDGNRLGVRGPFYRPEGFFHHAVASAQVALFGFLASLTRLAKRFTPARLGVAIYIFLMLIIHVSVKEIIVGCFALMLFVLLFVRSDALTKAVAALVGIAAVGSVLTSAAGDQVFQRISYYTGEQGSDEVRRVLYRASFDIANDMMPIGSGTSTFGSQGSRTDGYSSLYFTYGVYGRWGANKENDTYLLDTFWPKIFAETGYAGLFFFILTVMILLGAGFRVMMVTRTPEDAFLFVSMFGILIISSAAAALGDELTGPLFYVFGAFALARTRHLLPSIRRGRNARRGAMQKVRGQRPGRVMPAAEQGFSRKDFV</sequence>
<keyword evidence="1" id="KW-1133">Transmembrane helix</keyword>
<evidence type="ECO:0000256" key="1">
    <source>
        <dbReference type="SAM" id="Phobius"/>
    </source>
</evidence>
<reference evidence="2 3" key="1">
    <citation type="submission" date="2020-08" db="EMBL/GenBank/DDBJ databases">
        <title>Genomic Encyclopedia of Type Strains, Phase IV (KMG-IV): sequencing the most valuable type-strain genomes for metagenomic binning, comparative biology and taxonomic classification.</title>
        <authorList>
            <person name="Goeker M."/>
        </authorList>
    </citation>
    <scope>NUCLEOTIDE SEQUENCE [LARGE SCALE GENOMIC DNA]</scope>
    <source>
        <strain evidence="2 3">DSM 27163</strain>
    </source>
</reference>
<dbReference type="PANTHER" id="PTHR37422:SF13">
    <property type="entry name" value="LIPOPOLYSACCHARIDE BIOSYNTHESIS PROTEIN PA4999-RELATED"/>
    <property type="match status" value="1"/>
</dbReference>
<feature type="transmembrane region" description="Helical" evidence="1">
    <location>
        <begin position="344"/>
        <end position="363"/>
    </location>
</feature>
<feature type="transmembrane region" description="Helical" evidence="1">
    <location>
        <begin position="375"/>
        <end position="395"/>
    </location>
</feature>
<dbReference type="RefSeq" id="WP_184099639.1">
    <property type="nucleotide sequence ID" value="NZ_JACIJH010000010.1"/>
</dbReference>
<keyword evidence="1" id="KW-0812">Transmembrane</keyword>
<organism evidence="2 3">
    <name type="scientific">Sphingopyxis panaciterrulae</name>
    <dbReference type="NCBI Taxonomy" id="462372"/>
    <lineage>
        <taxon>Bacteria</taxon>
        <taxon>Pseudomonadati</taxon>
        <taxon>Pseudomonadota</taxon>
        <taxon>Alphaproteobacteria</taxon>
        <taxon>Sphingomonadales</taxon>
        <taxon>Sphingomonadaceae</taxon>
        <taxon>Sphingopyxis</taxon>
    </lineage>
</organism>
<keyword evidence="3" id="KW-1185">Reference proteome</keyword>
<accession>A0A7W9B7D9</accession>
<feature type="transmembrane region" description="Helical" evidence="1">
    <location>
        <begin position="212"/>
        <end position="228"/>
    </location>
</feature>
<feature type="transmembrane region" description="Helical" evidence="1">
    <location>
        <begin position="82"/>
        <end position="103"/>
    </location>
</feature>
<dbReference type="PANTHER" id="PTHR37422">
    <property type="entry name" value="TEICHURONIC ACID BIOSYNTHESIS PROTEIN TUAE"/>
    <property type="match status" value="1"/>
</dbReference>
<feature type="transmembrane region" description="Helical" evidence="1">
    <location>
        <begin position="51"/>
        <end position="70"/>
    </location>
</feature>
<evidence type="ECO:0000313" key="2">
    <source>
        <dbReference type="EMBL" id="MBB5707603.1"/>
    </source>
</evidence>
<dbReference type="AlphaFoldDB" id="A0A7W9B7D9"/>
<dbReference type="EMBL" id="JACIJH010000010">
    <property type="protein sequence ID" value="MBB5707603.1"/>
    <property type="molecule type" value="Genomic_DNA"/>
</dbReference>
<dbReference type="Proteomes" id="UP000537161">
    <property type="component" value="Unassembled WGS sequence"/>
</dbReference>
<evidence type="ECO:0000313" key="3">
    <source>
        <dbReference type="Proteomes" id="UP000537161"/>
    </source>
</evidence>
<feature type="transmembrane region" description="Helical" evidence="1">
    <location>
        <begin position="401"/>
        <end position="418"/>
    </location>
</feature>
<dbReference type="InterPro" id="IPR051533">
    <property type="entry name" value="WaaL-like"/>
</dbReference>
<comment type="caution">
    <text evidence="2">The sequence shown here is derived from an EMBL/GenBank/DDBJ whole genome shotgun (WGS) entry which is preliminary data.</text>
</comment>
<feature type="transmembrane region" description="Helical" evidence="1">
    <location>
        <begin position="24"/>
        <end position="44"/>
    </location>
</feature>
<name>A0A7W9B7D9_9SPHN</name>
<proteinExistence type="predicted"/>
<feature type="transmembrane region" description="Helical" evidence="1">
    <location>
        <begin position="162"/>
        <end position="181"/>
    </location>
</feature>